<dbReference type="Proteomes" id="UP001168528">
    <property type="component" value="Unassembled WGS sequence"/>
</dbReference>
<keyword evidence="4" id="KW-1185">Reference proteome</keyword>
<dbReference type="RefSeq" id="WP_302035897.1">
    <property type="nucleotide sequence ID" value="NZ_JAUKPO010000001.1"/>
</dbReference>
<sequence>MNKRFYSFRKLTGLSFLFMLFLLGTYSTTQAQEKGNFFGGDRATRFGFKGGANVSQLYIDQVDGNSERSKWGWHAGIFVKAPVSDYFAFQPELLYSNAGTKVSYQGSNLLGVRPGEVRYNLNYVQLPLLAAITLGPLSVQFGPYGSYLIDANIRNLQIDDPLEPTGGIGLDESDFERFDYGLAGGVAMDIKGFQLGVRYNYGLREISDKGLAGRLVNNSKNSVAQIYLGIAF</sequence>
<evidence type="ECO:0000313" key="4">
    <source>
        <dbReference type="Proteomes" id="UP001168528"/>
    </source>
</evidence>
<evidence type="ECO:0000313" key="3">
    <source>
        <dbReference type="EMBL" id="MDO1445102.1"/>
    </source>
</evidence>
<protein>
    <submittedName>
        <fullName evidence="3">Porin family protein</fullName>
    </submittedName>
</protein>
<dbReference type="EMBL" id="JAUKPO010000001">
    <property type="protein sequence ID" value="MDO1445102.1"/>
    <property type="molecule type" value="Genomic_DNA"/>
</dbReference>
<dbReference type="InterPro" id="IPR025665">
    <property type="entry name" value="Beta-barrel_OMP_2"/>
</dbReference>
<reference evidence="3" key="1">
    <citation type="submission" date="2023-07" db="EMBL/GenBank/DDBJ databases">
        <title>The genome sequence of Rhodocytophaga aerolata KACC 12507.</title>
        <authorList>
            <person name="Zhang X."/>
        </authorList>
    </citation>
    <scope>NUCLEOTIDE SEQUENCE</scope>
    <source>
        <strain evidence="3">KACC 12507</strain>
    </source>
</reference>
<dbReference type="Pfam" id="PF13568">
    <property type="entry name" value="OMP_b-brl_2"/>
    <property type="match status" value="1"/>
</dbReference>
<accession>A0ABT8QZ37</accession>
<evidence type="ECO:0000259" key="2">
    <source>
        <dbReference type="Pfam" id="PF13568"/>
    </source>
</evidence>
<comment type="caution">
    <text evidence="3">The sequence shown here is derived from an EMBL/GenBank/DDBJ whole genome shotgun (WGS) entry which is preliminary data.</text>
</comment>
<keyword evidence="1" id="KW-0732">Signal</keyword>
<feature type="signal peptide" evidence="1">
    <location>
        <begin position="1"/>
        <end position="31"/>
    </location>
</feature>
<name>A0ABT8QZ37_9BACT</name>
<gene>
    <name evidence="3" type="ORF">Q0590_02510</name>
</gene>
<proteinExistence type="predicted"/>
<evidence type="ECO:0000256" key="1">
    <source>
        <dbReference type="SAM" id="SignalP"/>
    </source>
</evidence>
<feature type="domain" description="Outer membrane protein beta-barrel" evidence="2">
    <location>
        <begin position="30"/>
        <end position="206"/>
    </location>
</feature>
<feature type="chain" id="PRO_5045762320" evidence="1">
    <location>
        <begin position="32"/>
        <end position="232"/>
    </location>
</feature>
<organism evidence="3 4">
    <name type="scientific">Rhodocytophaga aerolata</name>
    <dbReference type="NCBI Taxonomy" id="455078"/>
    <lineage>
        <taxon>Bacteria</taxon>
        <taxon>Pseudomonadati</taxon>
        <taxon>Bacteroidota</taxon>
        <taxon>Cytophagia</taxon>
        <taxon>Cytophagales</taxon>
        <taxon>Rhodocytophagaceae</taxon>
        <taxon>Rhodocytophaga</taxon>
    </lineage>
</organism>